<keyword evidence="11 14" id="KW-0665">Pyrimidine biosynthesis</keyword>
<dbReference type="Gene3D" id="3.30.1490.20">
    <property type="entry name" value="ATP-grasp fold, A domain"/>
    <property type="match status" value="1"/>
</dbReference>
<dbReference type="EC" id="6.3.5.5" evidence="14"/>
<comment type="pathway">
    <text evidence="1 14">Amino-acid biosynthesis; L-arginine biosynthesis; carbamoyl phosphate from bicarbonate: step 1/1.</text>
</comment>
<dbReference type="HAMAP" id="MF_01210_A">
    <property type="entry name" value="CPSase_L_chain_A"/>
    <property type="match status" value="1"/>
</dbReference>
<feature type="binding site" evidence="14">
    <location>
        <position position="215"/>
    </location>
    <ligand>
        <name>ATP</name>
        <dbReference type="ChEBI" id="CHEBI:30616"/>
        <label>1</label>
    </ligand>
</feature>
<dbReference type="InterPro" id="IPR033937">
    <property type="entry name" value="MGS_CPS_CarB"/>
</dbReference>
<evidence type="ECO:0000256" key="11">
    <source>
        <dbReference type="ARBA" id="ARBA00022975"/>
    </source>
</evidence>
<evidence type="ECO:0000256" key="8">
    <source>
        <dbReference type="ARBA" id="ARBA00022741"/>
    </source>
</evidence>
<dbReference type="InterPro" id="IPR016185">
    <property type="entry name" value="PreATP-grasp_dom_sf"/>
</dbReference>
<feature type="binding site" evidence="14">
    <location>
        <position position="284"/>
    </location>
    <ligand>
        <name>ATP</name>
        <dbReference type="ChEBI" id="CHEBI:30616"/>
        <label>1</label>
    </ligand>
</feature>
<comment type="subunit">
    <text evidence="14">Composed of two chains; the small (or glutamine) chain promotes the hydrolysis of glutamine to ammonia, which is used by the large (or ammonia) chain to synthesize carbamoyl phosphate. Tetramer of heterodimers (alpha,beta)4.</text>
</comment>
<feature type="binding site" evidence="14">
    <location>
        <position position="820"/>
    </location>
    <ligand>
        <name>Mg(2+)</name>
        <dbReference type="ChEBI" id="CHEBI:18420"/>
        <label>3</label>
    </ligand>
</feature>
<dbReference type="InterPro" id="IPR005483">
    <property type="entry name" value="CPSase_dom"/>
</dbReference>
<feature type="binding site" evidence="14">
    <location>
        <position position="298"/>
    </location>
    <ligand>
        <name>Mn(2+)</name>
        <dbReference type="ChEBI" id="CHEBI:29035"/>
        <label>1</label>
    </ligand>
</feature>
<feature type="binding site" evidence="14">
    <location>
        <position position="300"/>
    </location>
    <ligand>
        <name>Mn(2+)</name>
        <dbReference type="ChEBI" id="CHEBI:29035"/>
        <label>2</label>
    </ligand>
</feature>
<evidence type="ECO:0000313" key="18">
    <source>
        <dbReference type="Proteomes" id="UP001519345"/>
    </source>
</evidence>
<feature type="binding site" evidence="14">
    <location>
        <position position="298"/>
    </location>
    <ligand>
        <name>Mg(2+)</name>
        <dbReference type="ChEBI" id="CHEBI:18420"/>
        <label>2</label>
    </ligand>
</feature>
<dbReference type="RefSeq" id="WP_209461404.1">
    <property type="nucleotide sequence ID" value="NZ_CP110224.1"/>
</dbReference>
<feature type="binding site" evidence="14">
    <location>
        <position position="746"/>
    </location>
    <ligand>
        <name>ATP</name>
        <dbReference type="ChEBI" id="CHEBI:30616"/>
        <label>2</label>
    </ligand>
</feature>
<dbReference type="SUPFAM" id="SSF52440">
    <property type="entry name" value="PreATP-grasp domain"/>
    <property type="match status" value="2"/>
</dbReference>
<evidence type="ECO:0000256" key="13">
    <source>
        <dbReference type="ARBA" id="ARBA00047359"/>
    </source>
</evidence>
<keyword evidence="4 14" id="KW-0436">Ligase</keyword>
<evidence type="ECO:0000256" key="12">
    <source>
        <dbReference type="ARBA" id="ARBA00023211"/>
    </source>
</evidence>
<dbReference type="InterPro" id="IPR006275">
    <property type="entry name" value="CPSase_lsu"/>
</dbReference>
<keyword evidence="6" id="KW-0479">Metal-binding</keyword>
<dbReference type="NCBIfam" id="NF009455">
    <property type="entry name" value="PRK12815.1"/>
    <property type="match status" value="1"/>
</dbReference>
<dbReference type="EC" id="6.3.4.16" evidence="14"/>
<evidence type="ECO:0000256" key="2">
    <source>
        <dbReference type="ARBA" id="ARBA00009799"/>
    </source>
</evidence>
<keyword evidence="10" id="KW-0460">Magnesium</keyword>
<comment type="caution">
    <text evidence="14">Lacks conserved residue(s) required for the propagation of feature annotation.</text>
</comment>
<comment type="catalytic activity">
    <reaction evidence="14">
        <text>hydrogencarbonate + L-glutamine + 2 ATP + H2O = carbamoyl phosphate + L-glutamate + 2 ADP + phosphate + 2 H(+)</text>
        <dbReference type="Rhea" id="RHEA:18633"/>
        <dbReference type="ChEBI" id="CHEBI:15377"/>
        <dbReference type="ChEBI" id="CHEBI:15378"/>
        <dbReference type="ChEBI" id="CHEBI:17544"/>
        <dbReference type="ChEBI" id="CHEBI:29985"/>
        <dbReference type="ChEBI" id="CHEBI:30616"/>
        <dbReference type="ChEBI" id="CHEBI:43474"/>
        <dbReference type="ChEBI" id="CHEBI:58228"/>
        <dbReference type="ChEBI" id="CHEBI:58359"/>
        <dbReference type="ChEBI" id="CHEBI:456216"/>
        <dbReference type="EC" id="6.3.5.5"/>
    </reaction>
</comment>
<dbReference type="NCBIfam" id="TIGR01369">
    <property type="entry name" value="CPSaseII_lrg"/>
    <property type="match status" value="1"/>
</dbReference>
<feature type="binding site" evidence="14">
    <location>
        <position position="210"/>
    </location>
    <ligand>
        <name>ATP</name>
        <dbReference type="ChEBI" id="CHEBI:30616"/>
        <label>1</label>
    </ligand>
</feature>
<dbReference type="InterPro" id="IPR036897">
    <property type="entry name" value="CarbamoylP_synth_lsu_oligo_sf"/>
</dbReference>
<sequence length="1065" mass="117343">MPRNTAIQKILVIGSGPIVIGQAAEFDYSGTQGCQALREEGYTVILANSNPATIMTDHTVADKVYMEPLTIEFLTKIIRKEQPDAILPTLGGQTGLNLAISLEESGILADYGVDLLGTSLESIQKAEDREKFRDLMLELNEPVPESEIVSSVEVACDFAKKIGFPLIVRPAYTLAGTGGGMCYNEEELIETTRNGLALSPVNQCLIEKNIAGLKEIEYEVMRDKNDQAIVVCNMENIDPVGIHTGDSIVVAPSQTLSDREYQMLRNASLKIIRALGIEGGCNVQLALDPNSFEYYIIEVNPRVSRSSALASKATGYPIAKIAAKIAVGLTLDEIINPITGTTYAIFEPALDYVVTKIPRFPFDKFITGDRYLGTQMKATGEVMAIGRSFEESLLKGIRSLDINAEELWLPNLVSLTNEEITSRLKKADDERIFVLAEGLRRGMTVDEIFQLTKIDRFFLVKLNKLIRIEKELIANKNSKQVLSKAKRLGISDTQIGRLWDVSVDAIYDRRHSEEIKPVYKMVDTCAAEFESQTPYFYSTYEEENESIKSDRNKILVLGSGPIRIGQGIEFDYATVHSVLAIQEMGYESIIMNNNPETVSTDFSISDKLYFEPLTLEDVMNVIDLEQPEGVVVQFGGQTAINLAAGLERRGVKILGTNLEAIDRAEDRDKFELLLDDLDLLRPKGKTVLKLDQAIEVANSIGYPVLVRPSYVIGGSRMEIVYDDEELQAYLAKSSNIKSEYPILIDKYITGIEIEVDAISDGETVIVPGIMEHIERSGVHSGDSIAVYPPQRIMEPVKQKCMDAAARIARKLQVKGLINIQFIIQNDDVYVLEVNPRASRTIPFLSKITGVTMANIATKCILGTRLADLGYETGVLPEDDNISVKVPVFSFEKLRSVDTILGPEMKSTGEVIGYDKTLEKALYKGLVASGLSVPQEGAVLLTVADKDKQEALGIARRFHELSFQLYATKGTAALIKKEGISVTEVAKIGSKEPNVLSIIENGHVQFVVNTLTSGKQPRSDGFMIRRESVEHGIACLTSLDTANAILNVIDSTTFNAIPMTNKEAVV</sequence>
<feature type="domain" description="ATP-grasp" evidence="15">
    <location>
        <begin position="671"/>
        <end position="861"/>
    </location>
</feature>
<feature type="binding site" evidence="14">
    <location>
        <position position="752"/>
    </location>
    <ligand>
        <name>ATP</name>
        <dbReference type="ChEBI" id="CHEBI:30616"/>
        <label>2</label>
    </ligand>
</feature>
<evidence type="ECO:0000256" key="14">
    <source>
        <dbReference type="HAMAP-Rule" id="MF_01210"/>
    </source>
</evidence>
<feature type="region of interest" description="Carboxyphosphate synthetic domain" evidence="14">
    <location>
        <begin position="1"/>
        <end position="401"/>
    </location>
</feature>
<keyword evidence="18" id="KW-1185">Reference proteome</keyword>
<evidence type="ECO:0000259" key="15">
    <source>
        <dbReference type="PROSITE" id="PS50975"/>
    </source>
</evidence>
<protein>
    <recommendedName>
        <fullName evidence="14">Carbamoyl phosphate synthase large chain</fullName>
        <ecNumber evidence="14">6.3.4.16</ecNumber>
        <ecNumber evidence="14">6.3.5.5</ecNumber>
    </recommendedName>
    <alternativeName>
        <fullName evidence="14">Carbamoyl phosphate synthetase ammonia chain</fullName>
    </alternativeName>
</protein>
<feature type="domain" description="ATP-grasp" evidence="15">
    <location>
        <begin position="133"/>
        <end position="327"/>
    </location>
</feature>
<dbReference type="SUPFAM" id="SSF52335">
    <property type="entry name" value="Methylglyoxal synthase-like"/>
    <property type="match status" value="1"/>
</dbReference>
<dbReference type="Pfam" id="PF02142">
    <property type="entry name" value="MGS"/>
    <property type="match status" value="1"/>
</dbReference>
<evidence type="ECO:0000313" key="17">
    <source>
        <dbReference type="EMBL" id="MBP1968171.1"/>
    </source>
</evidence>
<dbReference type="HAMAP" id="MF_01210_B">
    <property type="entry name" value="CPSase_L_chain_B"/>
    <property type="match status" value="1"/>
</dbReference>
<feature type="binding site" evidence="14">
    <location>
        <position position="820"/>
    </location>
    <ligand>
        <name>ATP</name>
        <dbReference type="ChEBI" id="CHEBI:30616"/>
        <label>2</label>
    </ligand>
</feature>
<feature type="domain" description="MGS-like" evidence="16">
    <location>
        <begin position="930"/>
        <end position="1065"/>
    </location>
</feature>
<feature type="binding site" evidence="14">
    <location>
        <position position="780"/>
    </location>
    <ligand>
        <name>ATP</name>
        <dbReference type="ChEBI" id="CHEBI:30616"/>
        <label>2</label>
    </ligand>
</feature>
<dbReference type="SUPFAM" id="SSF48108">
    <property type="entry name" value="Carbamoyl phosphate synthetase, large subunit connection domain"/>
    <property type="match status" value="1"/>
</dbReference>
<evidence type="ECO:0000256" key="7">
    <source>
        <dbReference type="ARBA" id="ARBA00022737"/>
    </source>
</evidence>
<dbReference type="Gene3D" id="1.10.1030.10">
    <property type="entry name" value="Carbamoyl-phosphate synthetase, large subunit oligomerisation domain"/>
    <property type="match status" value="1"/>
</dbReference>
<dbReference type="InterPro" id="IPR036914">
    <property type="entry name" value="MGS-like_dom_sf"/>
</dbReference>
<feature type="binding site" evidence="14">
    <location>
        <position position="169"/>
    </location>
    <ligand>
        <name>ATP</name>
        <dbReference type="ChEBI" id="CHEBI:30616"/>
        <label>1</label>
    </ligand>
</feature>
<dbReference type="InterPro" id="IPR005480">
    <property type="entry name" value="CPSase_lsu_oligo"/>
</dbReference>
<name>A0ABS4ICL3_9BACI</name>
<dbReference type="SUPFAM" id="SSF56059">
    <property type="entry name" value="Glutathione synthetase ATP-binding domain-like"/>
    <property type="match status" value="2"/>
</dbReference>
<dbReference type="Pfam" id="PF25596">
    <property type="entry name" value="CPSase_L_D1"/>
    <property type="match status" value="2"/>
</dbReference>
<evidence type="ECO:0000256" key="10">
    <source>
        <dbReference type="ARBA" id="ARBA00022842"/>
    </source>
</evidence>
<dbReference type="InterPro" id="IPR013815">
    <property type="entry name" value="ATP_grasp_subdomain_1"/>
</dbReference>
<dbReference type="Pfam" id="PF02787">
    <property type="entry name" value="CPSase_L_D3"/>
    <property type="match status" value="1"/>
</dbReference>
<dbReference type="Gene3D" id="3.30.470.20">
    <property type="entry name" value="ATP-grasp fold, B domain"/>
    <property type="match status" value="2"/>
</dbReference>
<dbReference type="Gene3D" id="3.40.50.1380">
    <property type="entry name" value="Methylglyoxal synthase-like domain"/>
    <property type="match status" value="1"/>
</dbReference>
<reference evidence="17 18" key="1">
    <citation type="submission" date="2021-03" db="EMBL/GenBank/DDBJ databases">
        <title>Genomic Encyclopedia of Type Strains, Phase IV (KMG-IV): sequencing the most valuable type-strain genomes for metagenomic binning, comparative biology and taxonomic classification.</title>
        <authorList>
            <person name="Goeker M."/>
        </authorList>
    </citation>
    <scope>NUCLEOTIDE SEQUENCE [LARGE SCALE GENOMIC DNA]</scope>
    <source>
        <strain evidence="17 18">DSM 25609</strain>
    </source>
</reference>
<keyword evidence="8 14" id="KW-0547">Nucleotide-binding</keyword>
<feature type="binding site" evidence="14">
    <location>
        <position position="832"/>
    </location>
    <ligand>
        <name>Mg(2+)</name>
        <dbReference type="ChEBI" id="CHEBI:18420"/>
        <label>3</label>
    </ligand>
</feature>
<dbReference type="InterPro" id="IPR011607">
    <property type="entry name" value="MGS-like_dom"/>
</dbReference>
<proteinExistence type="inferred from homology"/>
<feature type="binding site" evidence="14">
    <location>
        <position position="298"/>
    </location>
    <ligand>
        <name>ATP</name>
        <dbReference type="ChEBI" id="CHEBI:30616"/>
        <label>1</label>
    </ligand>
</feature>
<evidence type="ECO:0000256" key="3">
    <source>
        <dbReference type="ARBA" id="ARBA00022571"/>
    </source>
</evidence>
<keyword evidence="3 14" id="KW-0055">Arginine biosynthesis</keyword>
<evidence type="ECO:0000256" key="5">
    <source>
        <dbReference type="ARBA" id="ARBA00022605"/>
    </source>
</evidence>
<keyword evidence="5 14" id="KW-0028">Amino-acid biosynthesis</keyword>
<comment type="similarity">
    <text evidence="2 14">Belongs to the CarB family.</text>
</comment>
<feature type="binding site" evidence="14">
    <location>
        <position position="242"/>
    </location>
    <ligand>
        <name>ATP</name>
        <dbReference type="ChEBI" id="CHEBI:30616"/>
        <label>1</label>
    </ligand>
</feature>
<evidence type="ECO:0000256" key="4">
    <source>
        <dbReference type="ARBA" id="ARBA00022598"/>
    </source>
</evidence>
<dbReference type="GO" id="GO:0004088">
    <property type="term" value="F:carbamoyl-phosphate synthase (glutamine-hydrolyzing) activity"/>
    <property type="evidence" value="ECO:0007669"/>
    <property type="project" value="UniProtKB-EC"/>
</dbReference>
<feature type="binding site" evidence="14">
    <location>
        <position position="284"/>
    </location>
    <ligand>
        <name>Mg(2+)</name>
        <dbReference type="ChEBI" id="CHEBI:18420"/>
        <label>1</label>
    </ligand>
</feature>
<keyword evidence="9 14" id="KW-0067">ATP-binding</keyword>
<feature type="binding site" evidence="14">
    <location>
        <position position="241"/>
    </location>
    <ligand>
        <name>ATP</name>
        <dbReference type="ChEBI" id="CHEBI:30616"/>
        <label>1</label>
    </ligand>
</feature>
<feature type="binding site" evidence="14">
    <location>
        <position position="778"/>
    </location>
    <ligand>
        <name>ATP</name>
        <dbReference type="ChEBI" id="CHEBI:30616"/>
        <label>2</label>
    </ligand>
</feature>
<dbReference type="Pfam" id="PF02786">
    <property type="entry name" value="CPSase_L_D2"/>
    <property type="match status" value="2"/>
</dbReference>
<dbReference type="PANTHER" id="PTHR11405">
    <property type="entry name" value="CARBAMOYLTRANSFERASE FAMILY MEMBER"/>
    <property type="match status" value="1"/>
</dbReference>
<feature type="binding site" evidence="14">
    <location>
        <position position="834"/>
    </location>
    <ligand>
        <name>Mn(2+)</name>
        <dbReference type="ChEBI" id="CHEBI:29035"/>
        <label>4</label>
    </ligand>
</feature>
<feature type="binding site" evidence="14">
    <location>
        <position position="834"/>
    </location>
    <ligand>
        <name>Mg(2+)</name>
        <dbReference type="ChEBI" id="CHEBI:18420"/>
        <label>4</label>
    </ligand>
</feature>
<feature type="binding site" evidence="14">
    <location>
        <position position="832"/>
    </location>
    <ligand>
        <name>Mn(2+)</name>
        <dbReference type="ChEBI" id="CHEBI:29035"/>
        <label>3</label>
    </ligand>
</feature>
<feature type="binding site" evidence="14">
    <location>
        <position position="208"/>
    </location>
    <ligand>
        <name>ATP</name>
        <dbReference type="ChEBI" id="CHEBI:30616"/>
        <label>1</label>
    </ligand>
</feature>
<dbReference type="Gene3D" id="3.40.50.20">
    <property type="match status" value="2"/>
</dbReference>
<feature type="binding site" evidence="14">
    <location>
        <position position="298"/>
    </location>
    <ligand>
        <name>Mn(2+)</name>
        <dbReference type="ChEBI" id="CHEBI:29035"/>
        <label>2</label>
    </ligand>
</feature>
<dbReference type="InterPro" id="IPR005479">
    <property type="entry name" value="CPAse_ATP-bd"/>
</dbReference>
<feature type="binding site" evidence="14">
    <location>
        <position position="777"/>
    </location>
    <ligand>
        <name>ATP</name>
        <dbReference type="ChEBI" id="CHEBI:30616"/>
        <label>2</label>
    </ligand>
</feature>
<evidence type="ECO:0000259" key="16">
    <source>
        <dbReference type="PROSITE" id="PS51855"/>
    </source>
</evidence>
<dbReference type="CDD" id="cd01424">
    <property type="entry name" value="MGS_CPS_II"/>
    <property type="match status" value="1"/>
</dbReference>
<feature type="binding site" evidence="14">
    <location>
        <position position="832"/>
    </location>
    <ligand>
        <name>ATP</name>
        <dbReference type="ChEBI" id="CHEBI:30616"/>
        <label>2</label>
    </ligand>
</feature>
<accession>A0ABS4ICL3</accession>
<dbReference type="SMART" id="SM01096">
    <property type="entry name" value="CPSase_L_D3"/>
    <property type="match status" value="1"/>
</dbReference>
<dbReference type="InterPro" id="IPR011761">
    <property type="entry name" value="ATP-grasp"/>
</dbReference>
<evidence type="ECO:0000256" key="1">
    <source>
        <dbReference type="ARBA" id="ARBA00005077"/>
    </source>
</evidence>
<organism evidence="17 18">
    <name type="scientific">Virgibacillus natechei</name>
    <dbReference type="NCBI Taxonomy" id="1216297"/>
    <lineage>
        <taxon>Bacteria</taxon>
        <taxon>Bacillati</taxon>
        <taxon>Bacillota</taxon>
        <taxon>Bacilli</taxon>
        <taxon>Bacillales</taxon>
        <taxon>Bacillaceae</taxon>
        <taxon>Virgibacillus</taxon>
    </lineage>
</organism>
<keyword evidence="7 14" id="KW-0677">Repeat</keyword>
<feature type="binding site" evidence="14">
    <location>
        <position position="243"/>
    </location>
    <ligand>
        <name>ATP</name>
        <dbReference type="ChEBI" id="CHEBI:30616"/>
        <label>1</label>
    </ligand>
</feature>
<dbReference type="PROSITE" id="PS51855">
    <property type="entry name" value="MGS"/>
    <property type="match status" value="1"/>
</dbReference>
<feature type="binding site" evidence="14">
    <location>
        <position position="176"/>
    </location>
    <ligand>
        <name>ATP</name>
        <dbReference type="ChEBI" id="CHEBI:30616"/>
        <label>1</label>
    </ligand>
</feature>
<comment type="function">
    <text evidence="14">Large subunit of the glutamine-dependent carbamoyl phosphate synthetase (CPSase). CPSase catalyzes the formation of carbamoyl phosphate from the ammonia moiety of glutamine, carbonate, and phosphate donated by ATP, constituting the first step of 2 biosynthetic pathways, one leading to arginine and/or urea and the other to pyrimidine nucleotides. The large subunit (synthetase) binds the substrates ammonia (free or transferred from glutamine from the small subunit), hydrogencarbonate and ATP and carries out an ATP-coupled ligase reaction, activating hydrogencarbonate by forming carboxy phosphate which reacts with ammonia to form carbamoyl phosphate.</text>
</comment>
<feature type="binding site" evidence="14">
    <location>
        <position position="707"/>
    </location>
    <ligand>
        <name>ATP</name>
        <dbReference type="ChEBI" id="CHEBI:30616"/>
        <label>2</label>
    </ligand>
</feature>
<dbReference type="PROSITE" id="PS50975">
    <property type="entry name" value="ATP_GRASP"/>
    <property type="match status" value="2"/>
</dbReference>
<feature type="binding site" evidence="14">
    <location>
        <position position="298"/>
    </location>
    <ligand>
        <name>Mg(2+)</name>
        <dbReference type="ChEBI" id="CHEBI:18420"/>
        <label>1</label>
    </ligand>
</feature>
<dbReference type="Proteomes" id="UP001519345">
    <property type="component" value="Unassembled WGS sequence"/>
</dbReference>
<feature type="binding site" evidence="14">
    <location>
        <position position="779"/>
    </location>
    <ligand>
        <name>ATP</name>
        <dbReference type="ChEBI" id="CHEBI:30616"/>
        <label>2</label>
    </ligand>
</feature>
<gene>
    <name evidence="14" type="primary">carB</name>
    <name evidence="17" type="ORF">J2Z83_000263</name>
</gene>
<feature type="binding site" evidence="14">
    <location>
        <position position="284"/>
    </location>
    <ligand>
        <name>Mn(2+)</name>
        <dbReference type="ChEBI" id="CHEBI:29035"/>
        <label>1</label>
    </ligand>
</feature>
<feature type="binding site" evidence="14">
    <location>
        <position position="129"/>
    </location>
    <ligand>
        <name>ATP</name>
        <dbReference type="ChEBI" id="CHEBI:30616"/>
        <label>1</label>
    </ligand>
</feature>
<comment type="caution">
    <text evidence="17">The sequence shown here is derived from an EMBL/GenBank/DDBJ whole genome shotgun (WGS) entry which is preliminary data.</text>
</comment>
<dbReference type="NCBIfam" id="NF003671">
    <property type="entry name" value="PRK05294.1"/>
    <property type="match status" value="1"/>
</dbReference>
<dbReference type="InterPro" id="IPR058047">
    <property type="entry name" value="CPSase_preATP-grasp"/>
</dbReference>
<feature type="binding site" evidence="14">
    <location>
        <position position="748"/>
    </location>
    <ligand>
        <name>ATP</name>
        <dbReference type="ChEBI" id="CHEBI:30616"/>
        <label>2</label>
    </ligand>
</feature>
<evidence type="ECO:0000256" key="6">
    <source>
        <dbReference type="ARBA" id="ARBA00022723"/>
    </source>
</evidence>
<feature type="region of interest" description="Allosteric domain" evidence="14">
    <location>
        <begin position="930"/>
        <end position="1065"/>
    </location>
</feature>
<evidence type="ECO:0000256" key="9">
    <source>
        <dbReference type="ARBA" id="ARBA00022840"/>
    </source>
</evidence>
<feature type="binding site" evidence="14">
    <location>
        <position position="300"/>
    </location>
    <ligand>
        <name>Mg(2+)</name>
        <dbReference type="ChEBI" id="CHEBI:18420"/>
        <label>2</label>
    </ligand>
</feature>
<dbReference type="PROSITE" id="PS00867">
    <property type="entry name" value="CPSASE_2"/>
    <property type="match status" value="2"/>
</dbReference>
<feature type="binding site" evidence="14">
    <location>
        <position position="832"/>
    </location>
    <ligand>
        <name>Mn(2+)</name>
        <dbReference type="ChEBI" id="CHEBI:29035"/>
        <label>4</label>
    </ligand>
</feature>
<dbReference type="PRINTS" id="PR00098">
    <property type="entry name" value="CPSASE"/>
</dbReference>
<dbReference type="SMART" id="SM00851">
    <property type="entry name" value="MGS"/>
    <property type="match status" value="1"/>
</dbReference>
<comment type="catalytic activity">
    <reaction evidence="13 14">
        <text>hydrogencarbonate + NH4(+) + 2 ATP = carbamoyl phosphate + 2 ADP + phosphate + 2 H(+)</text>
        <dbReference type="Rhea" id="RHEA:18029"/>
        <dbReference type="ChEBI" id="CHEBI:15378"/>
        <dbReference type="ChEBI" id="CHEBI:17544"/>
        <dbReference type="ChEBI" id="CHEBI:28938"/>
        <dbReference type="ChEBI" id="CHEBI:30616"/>
        <dbReference type="ChEBI" id="CHEBI:43474"/>
        <dbReference type="ChEBI" id="CHEBI:58228"/>
        <dbReference type="ChEBI" id="CHEBI:456216"/>
        <dbReference type="EC" id="6.3.4.16"/>
    </reaction>
</comment>
<keyword evidence="12" id="KW-0464">Manganese</keyword>
<comment type="cofactor">
    <cofactor evidence="14">
        <name>Mg(2+)</name>
        <dbReference type="ChEBI" id="CHEBI:18420"/>
    </cofactor>
    <cofactor evidence="14">
        <name>Mn(2+)</name>
        <dbReference type="ChEBI" id="CHEBI:29035"/>
    </cofactor>
    <text evidence="14">Binds 4 Mg(2+) or Mn(2+) ions per subunit.</text>
</comment>
<comment type="pathway">
    <text evidence="14">Pyrimidine metabolism; UMP biosynthesis via de novo pathway; (S)-dihydroorotate from bicarbonate: step 1/3.</text>
</comment>
<feature type="region of interest" description="Carbamoyl phosphate synthetic domain" evidence="14">
    <location>
        <begin position="547"/>
        <end position="929"/>
    </location>
</feature>
<dbReference type="PANTHER" id="PTHR11405:SF53">
    <property type="entry name" value="CARBAMOYL-PHOSPHATE SYNTHASE [AMMONIA], MITOCHONDRIAL"/>
    <property type="match status" value="1"/>
</dbReference>
<dbReference type="EMBL" id="JAGGKX010000001">
    <property type="protein sequence ID" value="MBP1968171.1"/>
    <property type="molecule type" value="Genomic_DNA"/>
</dbReference>
<comment type="domain">
    <text evidence="14">The large subunit is composed of 2 ATP-grasp domains that are involved in binding the 2 ATP molecules needed for carbamoyl phosphate synthesis. The N-terminal ATP-grasp domain (referred to as the carboxyphosphate synthetic component) catalyzes the ATP-dependent phosphorylation of hydrogencarbonate to carboxyphosphate and the subsequent nucleophilic attack by ammonia to form a carbamate intermediate. The C-terminal ATP-grasp domain (referred to as the carbamoyl phosphate synthetic component) then catalyzes the phosphorylation of carbamate with the second ATP to form the end product carbamoyl phosphate. The reactive and unstable enzyme intermediates are sequentially channeled from one active site to the next through the interior of the protein over a distance of at least 96 A.</text>
</comment>
<feature type="binding site" evidence="14">
    <location>
        <position position="832"/>
    </location>
    <ligand>
        <name>Mg(2+)</name>
        <dbReference type="ChEBI" id="CHEBI:18420"/>
        <label>4</label>
    </ligand>
</feature>
<feature type="binding site" evidence="14">
    <location>
        <position position="820"/>
    </location>
    <ligand>
        <name>Mn(2+)</name>
        <dbReference type="ChEBI" id="CHEBI:29035"/>
        <label>3</label>
    </ligand>
</feature>